<evidence type="ECO:0000256" key="1">
    <source>
        <dbReference type="ARBA" id="ARBA00004651"/>
    </source>
</evidence>
<dbReference type="Pfam" id="PF01130">
    <property type="entry name" value="CD36"/>
    <property type="match status" value="1"/>
</dbReference>
<dbReference type="Proteomes" id="UP000663860">
    <property type="component" value="Unassembled WGS sequence"/>
</dbReference>
<evidence type="ECO:0000256" key="8">
    <source>
        <dbReference type="ARBA" id="ARBA00023170"/>
    </source>
</evidence>
<organism evidence="11 13">
    <name type="scientific">Adineta steineri</name>
    <dbReference type="NCBI Taxonomy" id="433720"/>
    <lineage>
        <taxon>Eukaryota</taxon>
        <taxon>Metazoa</taxon>
        <taxon>Spiralia</taxon>
        <taxon>Gnathifera</taxon>
        <taxon>Rotifera</taxon>
        <taxon>Eurotatoria</taxon>
        <taxon>Bdelloidea</taxon>
        <taxon>Adinetida</taxon>
        <taxon>Adinetidae</taxon>
        <taxon>Adineta</taxon>
    </lineage>
</organism>
<evidence type="ECO:0000256" key="3">
    <source>
        <dbReference type="ARBA" id="ARBA00022475"/>
    </source>
</evidence>
<accession>A0A814D507</accession>
<feature type="transmembrane region" description="Helical" evidence="10">
    <location>
        <begin position="7"/>
        <end position="29"/>
    </location>
</feature>
<evidence type="ECO:0000313" key="11">
    <source>
        <dbReference type="EMBL" id="CAF0950958.1"/>
    </source>
</evidence>
<comment type="caution">
    <text evidence="11">The sequence shown here is derived from an EMBL/GenBank/DDBJ whole genome shotgun (WGS) entry which is preliminary data.</text>
</comment>
<evidence type="ECO:0000313" key="13">
    <source>
        <dbReference type="Proteomes" id="UP000663860"/>
    </source>
</evidence>
<comment type="subcellular location">
    <subcellularLocation>
        <location evidence="1">Cell membrane</location>
        <topology evidence="1">Multi-pass membrane protein</topology>
    </subcellularLocation>
</comment>
<gene>
    <name evidence="11" type="ORF">IZO911_LOCUS14997</name>
    <name evidence="12" type="ORF">KXQ929_LOCUS11223</name>
</gene>
<dbReference type="GO" id="GO:0005044">
    <property type="term" value="F:scavenger receptor activity"/>
    <property type="evidence" value="ECO:0007669"/>
    <property type="project" value="TreeGrafter"/>
</dbReference>
<keyword evidence="7" id="KW-1015">Disulfide bond</keyword>
<evidence type="ECO:0000256" key="6">
    <source>
        <dbReference type="ARBA" id="ARBA00023136"/>
    </source>
</evidence>
<reference evidence="11" key="1">
    <citation type="submission" date="2021-02" db="EMBL/GenBank/DDBJ databases">
        <authorList>
            <person name="Nowell W R."/>
        </authorList>
    </citation>
    <scope>NUCLEOTIDE SEQUENCE</scope>
</reference>
<dbReference type="EMBL" id="CAJOBB010000548">
    <property type="protein sequence ID" value="CAF3703565.1"/>
    <property type="molecule type" value="Genomic_DNA"/>
</dbReference>
<dbReference type="EMBL" id="CAJNOE010000127">
    <property type="protein sequence ID" value="CAF0950958.1"/>
    <property type="molecule type" value="Genomic_DNA"/>
</dbReference>
<evidence type="ECO:0000256" key="7">
    <source>
        <dbReference type="ARBA" id="ARBA00023157"/>
    </source>
</evidence>
<name>A0A814D507_9BILA</name>
<evidence type="ECO:0000313" key="12">
    <source>
        <dbReference type="EMBL" id="CAF3703565.1"/>
    </source>
</evidence>
<proteinExistence type="inferred from homology"/>
<dbReference type="InterPro" id="IPR005428">
    <property type="entry name" value="CD36/SCARB1/SNMP1"/>
</dbReference>
<dbReference type="PANTHER" id="PTHR11923:SF51">
    <property type="entry name" value="LYSOSOME MEMBRANE PROTEIN 2"/>
    <property type="match status" value="1"/>
</dbReference>
<dbReference type="GO" id="GO:0005886">
    <property type="term" value="C:plasma membrane"/>
    <property type="evidence" value="ECO:0007669"/>
    <property type="project" value="UniProtKB-SubCell"/>
</dbReference>
<keyword evidence="9" id="KW-0325">Glycoprotein</keyword>
<evidence type="ECO:0000256" key="9">
    <source>
        <dbReference type="ARBA" id="ARBA00023180"/>
    </source>
</evidence>
<dbReference type="GO" id="GO:0005737">
    <property type="term" value="C:cytoplasm"/>
    <property type="evidence" value="ECO:0007669"/>
    <property type="project" value="TreeGrafter"/>
</dbReference>
<dbReference type="InterPro" id="IPR002159">
    <property type="entry name" value="CD36_fam"/>
</dbReference>
<feature type="transmembrane region" description="Helical" evidence="10">
    <location>
        <begin position="470"/>
        <end position="489"/>
    </location>
</feature>
<dbReference type="Proteomes" id="UP000663868">
    <property type="component" value="Unassembled WGS sequence"/>
</dbReference>
<dbReference type="PRINTS" id="PR01609">
    <property type="entry name" value="CD36FAMILY"/>
</dbReference>
<keyword evidence="6 10" id="KW-0472">Membrane</keyword>
<keyword evidence="5 10" id="KW-1133">Transmembrane helix</keyword>
<evidence type="ECO:0000256" key="4">
    <source>
        <dbReference type="ARBA" id="ARBA00022692"/>
    </source>
</evidence>
<dbReference type="AlphaFoldDB" id="A0A814D507"/>
<evidence type="ECO:0000256" key="2">
    <source>
        <dbReference type="ARBA" id="ARBA00010532"/>
    </source>
</evidence>
<dbReference type="PANTHER" id="PTHR11923">
    <property type="entry name" value="SCAVENGER RECEPTOR CLASS B TYPE-1 SR-B1"/>
    <property type="match status" value="1"/>
</dbReference>
<comment type="similarity">
    <text evidence="2">Belongs to the CD36 family.</text>
</comment>
<keyword evidence="4 10" id="KW-0812">Transmembrane</keyword>
<keyword evidence="8" id="KW-0675">Receptor</keyword>
<dbReference type="PRINTS" id="PR01610">
    <property type="entry name" value="CD36ANTIGEN"/>
</dbReference>
<evidence type="ECO:0000256" key="10">
    <source>
        <dbReference type="SAM" id="Phobius"/>
    </source>
</evidence>
<keyword evidence="3" id="KW-1003">Cell membrane</keyword>
<sequence length="514" mass="58407">MLNRIYCASVILVILGIGFLVGGILLIALGDSVLKNAIKKECQLSSGTFAYKIWRDPPVPFYISIYVFDLNDTEFLNGSAKPRLRQRGPFVYKEERKKVNIRDYPNETISYQETRSYTFVPERSGEPENVNITTVNIVYMTLVNYLQNEHVPNIVRRMIGDLLNSQEKPIMQRSVKDYLWGYDDPLLKILHHEFPELVTDDKVSAFNASVSQAGFNTFLINNGVGFNENHVERINNVGAIERFNFGTKLPYWSNDYANMINGTDGSLWHPDVDENERIFSFIPDICRSVYLDFNETNQNTFNIETYRYTLPNTVYSNSTDNEGFCFNSTTTNKTHELDCLPSGLFSLKSCIRLSGSSVSIPLPIIGSNPHFLEVDSTVQKSVEGLIPDEIKHRSFIDIEPLTGNVMNGSRRIQININVINDSSITAISHVHPVIYPMIWLDEHAEIDDPSAKLFHKKVTTPITALNAIKYVLLSIGIALILVVIALIMYQRHKKNMSGEVFPRVDDTERLSSHF</sequence>
<evidence type="ECO:0000256" key="5">
    <source>
        <dbReference type="ARBA" id="ARBA00022989"/>
    </source>
</evidence>
<protein>
    <submittedName>
        <fullName evidence="11">Uncharacterized protein</fullName>
    </submittedName>
</protein>